<sequence length="110" mass="11399">MRRLLPFLACLMLVLTTWVGVAHAAEVGGCIETSQYEAALHVDSDGDQVAADADKGYPHHHGSCHAHHMSAPDSDALDGITGPTGATLASFDGAALVGRNADTALRPPRA</sequence>
<feature type="chain" id="PRO_5015443433" evidence="2">
    <location>
        <begin position="25"/>
        <end position="110"/>
    </location>
</feature>
<dbReference type="Proteomes" id="UP000244013">
    <property type="component" value="Unassembled WGS sequence"/>
</dbReference>
<feature type="region of interest" description="Disordered" evidence="1">
    <location>
        <begin position="49"/>
        <end position="69"/>
    </location>
</feature>
<accession>A0A2T5UBE9</accession>
<feature type="signal peptide" evidence="2">
    <location>
        <begin position="1"/>
        <end position="24"/>
    </location>
</feature>
<feature type="compositionally biased region" description="Basic residues" evidence="1">
    <location>
        <begin position="58"/>
        <end position="68"/>
    </location>
</feature>
<dbReference type="AlphaFoldDB" id="A0A2T5UBE9"/>
<dbReference type="EMBL" id="QAYE01000001">
    <property type="protein sequence ID" value="PTW48829.1"/>
    <property type="molecule type" value="Genomic_DNA"/>
</dbReference>
<evidence type="ECO:0000256" key="2">
    <source>
        <dbReference type="SAM" id="SignalP"/>
    </source>
</evidence>
<name>A0A2T5UBE9_9SPHN</name>
<evidence type="ECO:0000313" key="3">
    <source>
        <dbReference type="EMBL" id="PTW48829.1"/>
    </source>
</evidence>
<dbReference type="GeneID" id="91004424"/>
<dbReference type="OrthoDB" id="7473948at2"/>
<proteinExistence type="predicted"/>
<dbReference type="RefSeq" id="WP_107951980.1">
    <property type="nucleotide sequence ID" value="NZ_QAYE01000001.1"/>
</dbReference>
<gene>
    <name evidence="3" type="ORF">C8J25_101329</name>
</gene>
<protein>
    <submittedName>
        <fullName evidence="3">Uncharacterized protein</fullName>
    </submittedName>
</protein>
<evidence type="ECO:0000256" key="1">
    <source>
        <dbReference type="SAM" id="MobiDB-lite"/>
    </source>
</evidence>
<reference evidence="3 4" key="1">
    <citation type="submission" date="2018-04" db="EMBL/GenBank/DDBJ databases">
        <title>Genomic Encyclopedia of Type Strains, Phase III (KMG-III): the genomes of soil and plant-associated and newly described type strains.</title>
        <authorList>
            <person name="Whitman W."/>
        </authorList>
    </citation>
    <scope>NUCLEOTIDE SEQUENCE [LARGE SCALE GENOMIC DNA]</scope>
    <source>
        <strain evidence="3 4">MA-olki</strain>
    </source>
</reference>
<organism evidence="3 4">
    <name type="scientific">Sphingomonas faeni</name>
    <dbReference type="NCBI Taxonomy" id="185950"/>
    <lineage>
        <taxon>Bacteria</taxon>
        <taxon>Pseudomonadati</taxon>
        <taxon>Pseudomonadota</taxon>
        <taxon>Alphaproteobacteria</taxon>
        <taxon>Sphingomonadales</taxon>
        <taxon>Sphingomonadaceae</taxon>
        <taxon>Sphingomonas</taxon>
    </lineage>
</organism>
<keyword evidence="2" id="KW-0732">Signal</keyword>
<comment type="caution">
    <text evidence="3">The sequence shown here is derived from an EMBL/GenBank/DDBJ whole genome shotgun (WGS) entry which is preliminary data.</text>
</comment>
<evidence type="ECO:0000313" key="4">
    <source>
        <dbReference type="Proteomes" id="UP000244013"/>
    </source>
</evidence>